<dbReference type="InterPro" id="IPR028081">
    <property type="entry name" value="Leu-bd"/>
</dbReference>
<feature type="domain" description="Leucine-binding protein" evidence="2">
    <location>
        <begin position="1"/>
        <end position="300"/>
    </location>
</feature>
<dbReference type="PANTHER" id="PTHR30483">
    <property type="entry name" value="LEUCINE-SPECIFIC-BINDING PROTEIN"/>
    <property type="match status" value="1"/>
</dbReference>
<sequence length="372" mass="38463">MVAPLSGSLERIGTHCKRAVEQAVADVNDAGGVLDRPVELVVVDSGASAETAVSEYESMRGEGVVGFVGGLVSDVSIALAPKAAEDGLMEVSPASTSPSLTGAGVNGDRTFFGRTIPSDLLQSVVMAKALDDPRYVDADRVSLVYIDNAYGSGLAEALHENLSASVAADVAYDPSADDFAPVVEEAFADDPDAVGFVSASGQEKGVLDAYDASDYEAPWVFSTGMLSGDLPSYYEGFYSASLSSVRTNGYLTLTKKLSELDPIAPYAVNGYDALMLMAAAAEHAGEAAGPAIADSIRAVSGGTGHTFSVGEFDRARALLDAGRDVNYQGAASGVDLNADLEPLSPYVVERVTDGGVEQLELIQKGYFGGDGQ</sequence>
<proteinExistence type="predicted"/>
<dbReference type="PANTHER" id="PTHR30483:SF6">
    <property type="entry name" value="PERIPLASMIC BINDING PROTEIN OF ABC TRANSPORTER FOR NATURAL AMINO ACIDS"/>
    <property type="match status" value="1"/>
</dbReference>
<dbReference type="Proteomes" id="UP000255421">
    <property type="component" value="Unassembled WGS sequence"/>
</dbReference>
<dbReference type="SUPFAM" id="SSF53822">
    <property type="entry name" value="Periplasmic binding protein-like I"/>
    <property type="match status" value="1"/>
</dbReference>
<name>A0A370IQN3_9EURY</name>
<protein>
    <submittedName>
        <fullName evidence="3">Amino acid ABC transporter substrate-binding protein</fullName>
    </submittedName>
</protein>
<keyword evidence="1" id="KW-0732">Signal</keyword>
<comment type="caution">
    <text evidence="3">The sequence shown here is derived from an EMBL/GenBank/DDBJ whole genome shotgun (WGS) entry which is preliminary data.</text>
</comment>
<dbReference type="EMBL" id="QQST01000001">
    <property type="protein sequence ID" value="RDI73037.1"/>
    <property type="molecule type" value="Genomic_DNA"/>
</dbReference>
<keyword evidence="4" id="KW-1185">Reference proteome</keyword>
<dbReference type="Pfam" id="PF13458">
    <property type="entry name" value="Peripla_BP_6"/>
    <property type="match status" value="1"/>
</dbReference>
<evidence type="ECO:0000313" key="3">
    <source>
        <dbReference type="EMBL" id="RDI73037.1"/>
    </source>
</evidence>
<reference evidence="3 4" key="1">
    <citation type="submission" date="2018-07" db="EMBL/GenBank/DDBJ databases">
        <title>Genome sequence of extremly halophilic archaeon Halopelagius longus strain BC12-B1.</title>
        <authorList>
            <person name="Zhang X."/>
        </authorList>
    </citation>
    <scope>NUCLEOTIDE SEQUENCE [LARGE SCALE GENOMIC DNA]</scope>
    <source>
        <strain evidence="3 4">BC12-B1</strain>
    </source>
</reference>
<dbReference type="InterPro" id="IPR051010">
    <property type="entry name" value="BCAA_transport"/>
</dbReference>
<evidence type="ECO:0000313" key="4">
    <source>
        <dbReference type="Proteomes" id="UP000255421"/>
    </source>
</evidence>
<dbReference type="OrthoDB" id="21336at2157"/>
<gene>
    <name evidence="3" type="ORF">DWB78_06410</name>
</gene>
<organism evidence="3 4">
    <name type="scientific">Halopelagius longus</name>
    <dbReference type="NCBI Taxonomy" id="1236180"/>
    <lineage>
        <taxon>Archaea</taxon>
        <taxon>Methanobacteriati</taxon>
        <taxon>Methanobacteriota</taxon>
        <taxon>Stenosarchaea group</taxon>
        <taxon>Halobacteria</taxon>
        <taxon>Halobacteriales</taxon>
        <taxon>Haloferacaceae</taxon>
    </lineage>
</organism>
<dbReference type="Gene3D" id="3.40.50.2300">
    <property type="match status" value="2"/>
</dbReference>
<evidence type="ECO:0000256" key="1">
    <source>
        <dbReference type="ARBA" id="ARBA00022729"/>
    </source>
</evidence>
<dbReference type="InterPro" id="IPR028082">
    <property type="entry name" value="Peripla_BP_I"/>
</dbReference>
<accession>A0A370IQN3</accession>
<dbReference type="AlphaFoldDB" id="A0A370IQN3"/>
<evidence type="ECO:0000259" key="2">
    <source>
        <dbReference type="Pfam" id="PF13458"/>
    </source>
</evidence>